<dbReference type="EMBL" id="NKHF01000040">
    <property type="protein sequence ID" value="PCK32108.1"/>
    <property type="molecule type" value="Genomic_DNA"/>
</dbReference>
<accession>A0A2A5JRQ6</accession>
<evidence type="ECO:0000313" key="2">
    <source>
        <dbReference type="EMBL" id="PCK32108.1"/>
    </source>
</evidence>
<reference evidence="3" key="1">
    <citation type="journal article" date="2019" name="Genome Announc.">
        <title>Draft Genome Sequence of Pseudoalteromonas piscicida Strain 36Y ROTHPW, an Hypersaline Seawater Isolate from the South Coast of Sonora, Mexico.</title>
        <authorList>
            <person name="Sanchez-Diaz R."/>
            <person name="Molina-Garza Z.J."/>
            <person name="Cruz-Suarez L.E."/>
            <person name="Selvin J."/>
            <person name="Kiran G.S."/>
            <person name="Ibarra-Gamez J.C."/>
            <person name="Gomez-Gil B."/>
            <person name="Galaviz-Silva L."/>
        </authorList>
    </citation>
    <scope>NUCLEOTIDE SEQUENCE [LARGE SCALE GENOMIC DNA]</scope>
    <source>
        <strain evidence="3">36Y_RITHPW</strain>
    </source>
</reference>
<feature type="chain" id="PRO_5012720810" evidence="1">
    <location>
        <begin position="24"/>
        <end position="91"/>
    </location>
</feature>
<dbReference type="RefSeq" id="WP_099641748.1">
    <property type="nucleotide sequence ID" value="NZ_NKHF01000040.1"/>
</dbReference>
<dbReference type="OrthoDB" id="6314348at2"/>
<evidence type="ECO:0000256" key="1">
    <source>
        <dbReference type="SAM" id="SignalP"/>
    </source>
</evidence>
<keyword evidence="1" id="KW-0732">Signal</keyword>
<protein>
    <submittedName>
        <fullName evidence="2">Uncharacterized protein</fullName>
    </submittedName>
</protein>
<feature type="signal peptide" evidence="1">
    <location>
        <begin position="1"/>
        <end position="23"/>
    </location>
</feature>
<sequence>MRLVRWMITFCMLSLLTVSTADAAQCDTTLAVAPIVVDLDNSNLTPDLDDCVVSITHRFTVTSCFAFEQSQPTYFYSNTLCESIRAPPLNN</sequence>
<proteinExistence type="predicted"/>
<dbReference type="Proteomes" id="UP000228621">
    <property type="component" value="Unassembled WGS sequence"/>
</dbReference>
<evidence type="ECO:0000313" key="3">
    <source>
        <dbReference type="Proteomes" id="UP000228621"/>
    </source>
</evidence>
<keyword evidence="3" id="KW-1185">Reference proteome</keyword>
<organism evidence="2 3">
    <name type="scientific">Pseudoalteromonas piscicida</name>
    <dbReference type="NCBI Taxonomy" id="43662"/>
    <lineage>
        <taxon>Bacteria</taxon>
        <taxon>Pseudomonadati</taxon>
        <taxon>Pseudomonadota</taxon>
        <taxon>Gammaproteobacteria</taxon>
        <taxon>Alteromonadales</taxon>
        <taxon>Pseudoalteromonadaceae</taxon>
        <taxon>Pseudoalteromonas</taxon>
    </lineage>
</organism>
<dbReference type="AlphaFoldDB" id="A0A2A5JRQ6"/>
<name>A0A2A5JRQ6_PSEO7</name>
<gene>
    <name evidence="2" type="ORF">CEX98_09025</name>
</gene>
<comment type="caution">
    <text evidence="2">The sequence shown here is derived from an EMBL/GenBank/DDBJ whole genome shotgun (WGS) entry which is preliminary data.</text>
</comment>